<evidence type="ECO:0000256" key="7">
    <source>
        <dbReference type="SAM" id="Phobius"/>
    </source>
</evidence>
<feature type="transmembrane region" description="Helical" evidence="7">
    <location>
        <begin position="66"/>
        <end position="88"/>
    </location>
</feature>
<accession>A0A8B9J5Z7</accession>
<dbReference type="RefSeq" id="XP_007251465.1">
    <property type="nucleotide sequence ID" value="XM_007251403.4"/>
</dbReference>
<dbReference type="OrthoDB" id="413079at2759"/>
<evidence type="ECO:0000313" key="9">
    <source>
        <dbReference type="Ensembl" id="ENSAMXP00005004294.1"/>
    </source>
</evidence>
<proteinExistence type="inferred from homology"/>
<name>A0A8B9J5Z7_ASTMX</name>
<feature type="transmembrane region" description="Helical" evidence="7">
    <location>
        <begin position="121"/>
        <end position="142"/>
    </location>
</feature>
<evidence type="ECO:0000256" key="4">
    <source>
        <dbReference type="ARBA" id="ARBA00022989"/>
    </source>
</evidence>
<evidence type="ECO:0000313" key="10">
    <source>
        <dbReference type="Proteomes" id="UP000694621"/>
    </source>
</evidence>
<feature type="transmembrane region" description="Helical" evidence="7">
    <location>
        <begin position="228"/>
        <end position="249"/>
    </location>
</feature>
<evidence type="ECO:0000313" key="8">
    <source>
        <dbReference type="EMBL" id="KAG9260272.1"/>
    </source>
</evidence>
<organism evidence="9 10">
    <name type="scientific">Astyanax mexicanus</name>
    <name type="common">Blind cave fish</name>
    <name type="synonym">Astyanax fasciatus mexicanus</name>
    <dbReference type="NCBI Taxonomy" id="7994"/>
    <lineage>
        <taxon>Eukaryota</taxon>
        <taxon>Metazoa</taxon>
        <taxon>Chordata</taxon>
        <taxon>Craniata</taxon>
        <taxon>Vertebrata</taxon>
        <taxon>Euteleostomi</taxon>
        <taxon>Actinopterygii</taxon>
        <taxon>Neopterygii</taxon>
        <taxon>Teleostei</taxon>
        <taxon>Ostariophysi</taxon>
        <taxon>Characiformes</taxon>
        <taxon>Characoidei</taxon>
        <taxon>Acestrorhamphidae</taxon>
        <taxon>Acestrorhamphinae</taxon>
        <taxon>Astyanax</taxon>
    </lineage>
</organism>
<gene>
    <name evidence="9" type="primary">mfsd4aa</name>
    <name evidence="8" type="synonym">MFSD4A</name>
    <name evidence="8" type="ORF">AMEX_G26506</name>
</gene>
<dbReference type="Ensembl" id="ENSAMXT00005004875.1">
    <property type="protein sequence ID" value="ENSAMXP00005004294.1"/>
    <property type="gene ID" value="ENSAMXG00005002604.1"/>
</dbReference>
<dbReference type="SUPFAM" id="SSF103473">
    <property type="entry name" value="MFS general substrate transporter"/>
    <property type="match status" value="1"/>
</dbReference>
<feature type="transmembrane region" description="Helical" evidence="7">
    <location>
        <begin position="444"/>
        <end position="466"/>
    </location>
</feature>
<dbReference type="Gene3D" id="1.20.1250.20">
    <property type="entry name" value="MFS general substrate transporter like domains"/>
    <property type="match status" value="2"/>
</dbReference>
<feature type="transmembrane region" description="Helical" evidence="7">
    <location>
        <begin position="315"/>
        <end position="343"/>
    </location>
</feature>
<feature type="transmembrane region" description="Helical" evidence="7">
    <location>
        <begin position="386"/>
        <end position="405"/>
    </location>
</feature>
<dbReference type="KEGG" id="amex:103042703"/>
<feature type="transmembrane region" description="Helical" evidence="7">
    <location>
        <begin position="95"/>
        <end position="115"/>
    </location>
</feature>
<dbReference type="InterPro" id="IPR011701">
    <property type="entry name" value="MFS"/>
</dbReference>
<feature type="transmembrane region" description="Helical" evidence="7">
    <location>
        <begin position="411"/>
        <end position="432"/>
    </location>
</feature>
<dbReference type="PANTHER" id="PTHR23121:SF10">
    <property type="entry name" value="MAJOR FACILITATOR SUPERFAMILY DOMAIN-CONTAINING PROTEIN 4A"/>
    <property type="match status" value="1"/>
</dbReference>
<evidence type="ECO:0000256" key="3">
    <source>
        <dbReference type="ARBA" id="ARBA00022692"/>
    </source>
</evidence>
<dbReference type="InterPro" id="IPR036259">
    <property type="entry name" value="MFS_trans_sf"/>
</dbReference>
<dbReference type="EMBL" id="JAICCE010000024">
    <property type="protein sequence ID" value="KAG9260272.1"/>
    <property type="molecule type" value="Genomic_DNA"/>
</dbReference>
<evidence type="ECO:0000313" key="11">
    <source>
        <dbReference type="Proteomes" id="UP000752171"/>
    </source>
</evidence>
<keyword evidence="4 7" id="KW-1133">Transmembrane helix</keyword>
<evidence type="ECO:0000256" key="2">
    <source>
        <dbReference type="ARBA" id="ARBA00008335"/>
    </source>
</evidence>
<dbReference type="Pfam" id="PF07690">
    <property type="entry name" value="MFS_1"/>
    <property type="match status" value="1"/>
</dbReference>
<feature type="transmembrane region" description="Helical" evidence="7">
    <location>
        <begin position="355"/>
        <end position="374"/>
    </location>
</feature>
<reference evidence="9" key="2">
    <citation type="submission" date="2025-05" db="UniProtKB">
        <authorList>
            <consortium name="Ensembl"/>
        </authorList>
    </citation>
    <scope>IDENTIFICATION</scope>
</reference>
<evidence type="ECO:0000256" key="5">
    <source>
        <dbReference type="ARBA" id="ARBA00023136"/>
    </source>
</evidence>
<protein>
    <recommendedName>
        <fullName evidence="6">Major facilitator superfamily domain-containing protein 4A</fullName>
    </recommendedName>
</protein>
<dbReference type="GeneID" id="103042703"/>
<reference evidence="8 11" key="1">
    <citation type="submission" date="2021-07" db="EMBL/GenBank/DDBJ databases">
        <authorList>
            <person name="Imarazene B."/>
            <person name="Zahm M."/>
            <person name="Klopp C."/>
            <person name="Cabau C."/>
            <person name="Beille S."/>
            <person name="Jouanno E."/>
            <person name="Castinel A."/>
            <person name="Lluch J."/>
            <person name="Gil L."/>
            <person name="Kuchtly C."/>
            <person name="Lopez Roques C."/>
            <person name="Donnadieu C."/>
            <person name="Parrinello H."/>
            <person name="Journot L."/>
            <person name="Du K."/>
            <person name="Schartl M."/>
            <person name="Retaux S."/>
            <person name="Guiguen Y."/>
        </authorList>
    </citation>
    <scope>NUCLEOTIDE SEQUENCE [LARGE SCALE GENOMIC DNA]</scope>
    <source>
        <strain evidence="8">Pach_M1</strain>
        <tissue evidence="8">Testis</tissue>
    </source>
</reference>
<feature type="transmembrane region" description="Helical" evidence="7">
    <location>
        <begin position="472"/>
        <end position="495"/>
    </location>
</feature>
<comment type="similarity">
    <text evidence="2">Belongs to the major facilitator superfamily.</text>
</comment>
<feature type="transmembrane region" description="Helical" evidence="7">
    <location>
        <begin position="33"/>
        <end position="54"/>
    </location>
</feature>
<dbReference type="OMA" id="WAYWIVA"/>
<keyword evidence="5 7" id="KW-0472">Membrane</keyword>
<dbReference type="Proteomes" id="UP000752171">
    <property type="component" value="Unassembled WGS sequence"/>
</dbReference>
<evidence type="ECO:0000256" key="6">
    <source>
        <dbReference type="ARBA" id="ARBA00040840"/>
    </source>
</evidence>
<sequence>MKRRVLDRNCNIIQKVVDERMWALFRSHWQHTLTYWSGFFSFGLCLALLGPTVLDLRCQTQASLQGIIVVFFAQQFCLFVGSSVGGFFSKSLTCSLSSLASCTFIISVVFAFIPICRNLPMLAVAMAITGLAMGVIDTISNLQLVKLYQKDSTVFLQALHFFVGLGALLSPLIADPFLSETDCVLGNTTINSSTTMRHLRNKLAGRHVYNVSHIQLHTEGEVVTNVSYAFWIMALINLPVPIAVMVLMYRERILTCCSERSPRLLDGDTQMCTVKTQHGLEQTDVSSQGYPDPTDNTNMMNCCHLSKLKELPLSFFGIHIFGGLVLFFSDGIVGSYTGFVYTYAVASPMSLPHKMAGYLTSVFWASITVGRLASIPLSYRIKPVRLLIFNQVGVIVTLFLLLIFFQSSVFLFIGTCFLGLFISSIYPCMLAFTEDMLDYRGCATTVLVTFAGMGEMLLQLLAGTVINSYGSYSFLVCGSTFGCIGFTIFLVLLLVNHTHKKYTTAVTNTAAVAENPRANGALH</sequence>
<dbReference type="GO" id="GO:0022857">
    <property type="term" value="F:transmembrane transporter activity"/>
    <property type="evidence" value="ECO:0007669"/>
    <property type="project" value="InterPro"/>
</dbReference>
<keyword evidence="3 7" id="KW-0812">Transmembrane</keyword>
<dbReference type="PANTHER" id="PTHR23121">
    <property type="entry name" value="SODIUM-DEPENDENT GLUCOSE TRANSPORTER 1"/>
    <property type="match status" value="1"/>
</dbReference>
<evidence type="ECO:0000256" key="1">
    <source>
        <dbReference type="ARBA" id="ARBA00004141"/>
    </source>
</evidence>
<dbReference type="AlphaFoldDB" id="A0A8B9J5Z7"/>
<dbReference type="Proteomes" id="UP000694621">
    <property type="component" value="Unplaced"/>
</dbReference>
<comment type="subcellular location">
    <subcellularLocation>
        <location evidence="1">Membrane</location>
        <topology evidence="1">Multi-pass membrane protein</topology>
    </subcellularLocation>
</comment>
<feature type="transmembrane region" description="Helical" evidence="7">
    <location>
        <begin position="154"/>
        <end position="174"/>
    </location>
</feature>
<dbReference type="GO" id="GO:0016020">
    <property type="term" value="C:membrane"/>
    <property type="evidence" value="ECO:0007669"/>
    <property type="project" value="UniProtKB-SubCell"/>
</dbReference>